<keyword evidence="4" id="KW-1185">Reference proteome</keyword>
<dbReference type="Gene3D" id="3.30.559.10">
    <property type="entry name" value="Chloramphenicol acetyltransferase-like domain"/>
    <property type="match status" value="2"/>
</dbReference>
<dbReference type="Proteomes" id="UP001085076">
    <property type="component" value="Miscellaneous, Linkage group lg09"/>
</dbReference>
<dbReference type="Pfam" id="PF02458">
    <property type="entry name" value="Transferase"/>
    <property type="match status" value="1"/>
</dbReference>
<evidence type="ECO:0000256" key="2">
    <source>
        <dbReference type="ARBA" id="ARBA00023315"/>
    </source>
</evidence>
<dbReference type="AlphaFoldDB" id="A0A9D5BZI1"/>
<name>A0A9D5BZI1_9LILI</name>
<dbReference type="PANTHER" id="PTHR31625">
    <property type="match status" value="1"/>
</dbReference>
<evidence type="ECO:0000313" key="3">
    <source>
        <dbReference type="EMBL" id="KAJ0963596.1"/>
    </source>
</evidence>
<proteinExistence type="predicted"/>
<sequence length="453" mass="49269">MASSPIPALKVLEQSPISPPNGSVPESTIPLSFSDLMWLYMGNVERIFFYSIPAISTSHFVEHLLPSLKTSLSLTLQHFFPLAGHFIFSPNSDSKYHYHYNDGDSISFTVAESDADFTHLAGDDARSVLELQSLVPVLAAVSADATSLMAVQVTVFPSQGICLGLTISHGACDGTSTANFLKSWAATCKSGATSAVLSTTPLFDRSLFVYPIELDAIYLQFAMKMRELRSVTTTDHDLAKTDMVIASFWLTRDQVEKLKRWISEEKVAFHCSTFVVACAYVWTCLVRARGSSINQVAWMGCPVNARGRLRPPVPEGYFGNCLGSCLANAEVGELVKEDGLRAAAEVLGRAIDGLGDGVLRDAHVWPEMGKIFMDRRPLTVAGSPGFRFYDIDFGWGRPVKVEVVSLRNNGAMSISEGKDGGGGGIGIGLAAPKMEMERFSFEFANGLQFLNSF</sequence>
<protein>
    <submittedName>
        <fullName evidence="3">Uncharacterized protein</fullName>
    </submittedName>
</protein>
<accession>A0A9D5BZI1</accession>
<evidence type="ECO:0000256" key="1">
    <source>
        <dbReference type="ARBA" id="ARBA00022679"/>
    </source>
</evidence>
<evidence type="ECO:0000313" key="4">
    <source>
        <dbReference type="Proteomes" id="UP001085076"/>
    </source>
</evidence>
<keyword evidence="2" id="KW-0012">Acyltransferase</keyword>
<dbReference type="GO" id="GO:0016747">
    <property type="term" value="F:acyltransferase activity, transferring groups other than amino-acyl groups"/>
    <property type="evidence" value="ECO:0007669"/>
    <property type="project" value="UniProtKB-ARBA"/>
</dbReference>
<dbReference type="EMBL" id="JAGGNH010000009">
    <property type="protein sequence ID" value="KAJ0963596.1"/>
    <property type="molecule type" value="Genomic_DNA"/>
</dbReference>
<dbReference type="InterPro" id="IPR051504">
    <property type="entry name" value="Plant_metabolite_acyltrans"/>
</dbReference>
<comment type="caution">
    <text evidence="3">The sequence shown here is derived from an EMBL/GenBank/DDBJ whole genome shotgun (WGS) entry which is preliminary data.</text>
</comment>
<reference evidence="3" key="2">
    <citation type="journal article" date="2022" name="Hortic Res">
        <title>The genome of Dioscorea zingiberensis sheds light on the biosynthesis, origin and evolution of the medicinally important diosgenin saponins.</title>
        <authorList>
            <person name="Li Y."/>
            <person name="Tan C."/>
            <person name="Li Z."/>
            <person name="Guo J."/>
            <person name="Li S."/>
            <person name="Chen X."/>
            <person name="Wang C."/>
            <person name="Dai X."/>
            <person name="Yang H."/>
            <person name="Song W."/>
            <person name="Hou L."/>
            <person name="Xu J."/>
            <person name="Tong Z."/>
            <person name="Xu A."/>
            <person name="Yuan X."/>
            <person name="Wang W."/>
            <person name="Yang Q."/>
            <person name="Chen L."/>
            <person name="Sun Z."/>
            <person name="Wang K."/>
            <person name="Pan B."/>
            <person name="Chen J."/>
            <person name="Bao Y."/>
            <person name="Liu F."/>
            <person name="Qi X."/>
            <person name="Gang D.R."/>
            <person name="Wen J."/>
            <person name="Li J."/>
        </authorList>
    </citation>
    <scope>NUCLEOTIDE SEQUENCE</scope>
    <source>
        <strain evidence="3">Dzin_1.0</strain>
    </source>
</reference>
<gene>
    <name evidence="3" type="ORF">J5N97_028718</name>
</gene>
<dbReference type="SUPFAM" id="SSF52777">
    <property type="entry name" value="CoA-dependent acyltransferases"/>
    <property type="match status" value="1"/>
</dbReference>
<keyword evidence="1" id="KW-0808">Transferase</keyword>
<dbReference type="OrthoDB" id="1862401at2759"/>
<organism evidence="3 4">
    <name type="scientific">Dioscorea zingiberensis</name>
    <dbReference type="NCBI Taxonomy" id="325984"/>
    <lineage>
        <taxon>Eukaryota</taxon>
        <taxon>Viridiplantae</taxon>
        <taxon>Streptophyta</taxon>
        <taxon>Embryophyta</taxon>
        <taxon>Tracheophyta</taxon>
        <taxon>Spermatophyta</taxon>
        <taxon>Magnoliopsida</taxon>
        <taxon>Liliopsida</taxon>
        <taxon>Dioscoreales</taxon>
        <taxon>Dioscoreaceae</taxon>
        <taxon>Dioscorea</taxon>
    </lineage>
</organism>
<dbReference type="InterPro" id="IPR023213">
    <property type="entry name" value="CAT-like_dom_sf"/>
</dbReference>
<reference evidence="3" key="1">
    <citation type="submission" date="2021-03" db="EMBL/GenBank/DDBJ databases">
        <authorList>
            <person name="Li Z."/>
            <person name="Yang C."/>
        </authorList>
    </citation>
    <scope>NUCLEOTIDE SEQUENCE</scope>
    <source>
        <strain evidence="3">Dzin_1.0</strain>
        <tissue evidence="3">Leaf</tissue>
    </source>
</reference>